<name>A0A2I1G8E4_9GLOM</name>
<evidence type="ECO:0000313" key="2">
    <source>
        <dbReference type="EMBL" id="PKY42851.1"/>
    </source>
</evidence>
<proteinExistence type="predicted"/>
<evidence type="ECO:0000256" key="1">
    <source>
        <dbReference type="SAM" id="MobiDB-lite"/>
    </source>
</evidence>
<dbReference type="AlphaFoldDB" id="A0A2I1G8E4"/>
<sequence>MANNYPPSINNENENLLRIDLISGRREVPAPDTPDEYLKLYKLCWDPNLDYFQNIKYDSDYDDNKRIRDDGDNDTDIEDKN</sequence>
<feature type="region of interest" description="Disordered" evidence="1">
    <location>
        <begin position="62"/>
        <end position="81"/>
    </location>
</feature>
<protein>
    <submittedName>
        <fullName evidence="2">Uncharacterized protein</fullName>
    </submittedName>
</protein>
<accession>A0A2I1G8E4</accession>
<gene>
    <name evidence="2" type="ORF">RhiirA4_456739</name>
</gene>
<organism evidence="2 3">
    <name type="scientific">Rhizophagus irregularis</name>
    <dbReference type="NCBI Taxonomy" id="588596"/>
    <lineage>
        <taxon>Eukaryota</taxon>
        <taxon>Fungi</taxon>
        <taxon>Fungi incertae sedis</taxon>
        <taxon>Mucoromycota</taxon>
        <taxon>Glomeromycotina</taxon>
        <taxon>Glomeromycetes</taxon>
        <taxon>Glomerales</taxon>
        <taxon>Glomeraceae</taxon>
        <taxon>Rhizophagus</taxon>
    </lineage>
</organism>
<keyword evidence="3" id="KW-1185">Reference proteome</keyword>
<feature type="compositionally biased region" description="Acidic residues" evidence="1">
    <location>
        <begin position="71"/>
        <end position="81"/>
    </location>
</feature>
<reference evidence="2 3" key="1">
    <citation type="submission" date="2015-10" db="EMBL/GenBank/DDBJ databases">
        <title>Genome analyses suggest a sexual origin of heterokaryosis in a supposedly ancient asexual fungus.</title>
        <authorList>
            <person name="Ropars J."/>
            <person name="Sedzielewska K."/>
            <person name="Noel J."/>
            <person name="Charron P."/>
            <person name="Farinelli L."/>
            <person name="Marton T."/>
            <person name="Kruger M."/>
            <person name="Pelin A."/>
            <person name="Brachmann A."/>
            <person name="Corradi N."/>
        </authorList>
    </citation>
    <scope>NUCLEOTIDE SEQUENCE [LARGE SCALE GENOMIC DNA]</scope>
    <source>
        <strain evidence="2 3">A4</strain>
    </source>
</reference>
<dbReference type="Proteomes" id="UP000234323">
    <property type="component" value="Unassembled WGS sequence"/>
</dbReference>
<comment type="caution">
    <text evidence="2">The sequence shown here is derived from an EMBL/GenBank/DDBJ whole genome shotgun (WGS) entry which is preliminary data.</text>
</comment>
<dbReference type="EMBL" id="LLXI01000221">
    <property type="protein sequence ID" value="PKY42851.1"/>
    <property type="molecule type" value="Genomic_DNA"/>
</dbReference>
<evidence type="ECO:0000313" key="3">
    <source>
        <dbReference type="Proteomes" id="UP000234323"/>
    </source>
</evidence>